<keyword evidence="3" id="KW-0687">Ribonucleoprotein</keyword>
<keyword evidence="2 6" id="KW-0689">Ribosomal protein</keyword>
<dbReference type="GO" id="GO:0003723">
    <property type="term" value="F:RNA binding"/>
    <property type="evidence" value="ECO:0007669"/>
    <property type="project" value="InterPro"/>
</dbReference>
<feature type="domain" description="Small ribosomal subunit protein uS3 C-terminal" evidence="5">
    <location>
        <begin position="268"/>
        <end position="350"/>
    </location>
</feature>
<evidence type="ECO:0000313" key="6">
    <source>
        <dbReference type="EMBL" id="BBH43076.1"/>
    </source>
</evidence>
<feature type="transmembrane region" description="Helical" evidence="4">
    <location>
        <begin position="218"/>
        <end position="238"/>
    </location>
</feature>
<dbReference type="SUPFAM" id="SSF54821">
    <property type="entry name" value="Ribosomal protein S3 C-terminal domain"/>
    <property type="match status" value="1"/>
</dbReference>
<dbReference type="GO" id="GO:0022627">
    <property type="term" value="C:cytosolic small ribosomal subunit"/>
    <property type="evidence" value="ECO:0007669"/>
    <property type="project" value="TreeGrafter"/>
</dbReference>
<evidence type="ECO:0000259" key="5">
    <source>
        <dbReference type="Pfam" id="PF00189"/>
    </source>
</evidence>
<dbReference type="InterPro" id="IPR001351">
    <property type="entry name" value="Ribosomal_uS3_C"/>
</dbReference>
<dbReference type="GO" id="GO:0003735">
    <property type="term" value="F:structural constituent of ribosome"/>
    <property type="evidence" value="ECO:0007669"/>
    <property type="project" value="InterPro"/>
</dbReference>
<evidence type="ECO:0000256" key="1">
    <source>
        <dbReference type="ARBA" id="ARBA00010761"/>
    </source>
</evidence>
<protein>
    <submittedName>
        <fullName evidence="6">Ribosomal protein S3</fullName>
    </submittedName>
</protein>
<accession>A0A455REK3</accession>
<name>A0A455REK3_9STRA</name>
<keyword evidence="4" id="KW-0812">Transmembrane</keyword>
<dbReference type="SUPFAM" id="SSF54814">
    <property type="entry name" value="Prokaryotic type KH domain (KH-domain type II)"/>
    <property type="match status" value="1"/>
</dbReference>
<dbReference type="InterPro" id="IPR057258">
    <property type="entry name" value="Ribosomal_uS3"/>
</dbReference>
<keyword evidence="4" id="KW-0472">Membrane</keyword>
<keyword evidence="4" id="KW-1133">Transmembrane helix</keyword>
<dbReference type="GO" id="GO:0006412">
    <property type="term" value="P:translation"/>
    <property type="evidence" value="ECO:0007669"/>
    <property type="project" value="InterPro"/>
</dbReference>
<organism evidence="6">
    <name type="scientific">Spumella sp. NIES-1846</name>
    <dbReference type="NCBI Taxonomy" id="2490549"/>
    <lineage>
        <taxon>Eukaryota</taxon>
        <taxon>Sar</taxon>
        <taxon>Stramenopiles</taxon>
        <taxon>Ochrophyta</taxon>
        <taxon>Chrysophyceae</taxon>
        <taxon>Chromulinales</taxon>
        <taxon>Chromulinaceae</taxon>
        <taxon>Spumella</taxon>
    </lineage>
</organism>
<comment type="similarity">
    <text evidence="1">Belongs to the universal ribosomal protein uS3 family.</text>
</comment>
<dbReference type="PANTHER" id="PTHR11760:SF19">
    <property type="entry name" value="SMALL RIBOSOMAL SUBUNIT PROTEIN US3C"/>
    <property type="match status" value="1"/>
</dbReference>
<proteinExistence type="inferred from homology"/>
<feature type="transmembrane region" description="Helical" evidence="4">
    <location>
        <begin position="250"/>
        <end position="269"/>
    </location>
</feature>
<dbReference type="Gene3D" id="3.30.1140.32">
    <property type="entry name" value="Ribosomal protein S3, C-terminal domain"/>
    <property type="match status" value="1"/>
</dbReference>
<dbReference type="AlphaFoldDB" id="A0A455REK3"/>
<reference evidence="6" key="1">
    <citation type="journal article" date="2019" name="Proc. Natl. Acad. Sci. U.S.A.">
        <title>Principles of plastid reductive evolution illuminated by nonphotosynthetic chrysophytes.</title>
        <authorList>
            <person name="Dorrell R.G."/>
            <person name="Azuma T."/>
            <person name="Nomura M."/>
            <person name="Audren de Kerdre G."/>
            <person name="Paoli L."/>
            <person name="Yang S."/>
            <person name="Bowler C."/>
            <person name="Ishii K."/>
            <person name="Miyashita H."/>
            <person name="Gile G.H."/>
            <person name="Kamikawa R."/>
        </authorList>
    </citation>
    <scope>NUCLEOTIDE SEQUENCE</scope>
    <source>
        <strain evidence="6">NIES-1846</strain>
    </source>
</reference>
<evidence type="ECO:0000256" key="4">
    <source>
        <dbReference type="SAM" id="Phobius"/>
    </source>
</evidence>
<gene>
    <name evidence="6" type="primary">rps3</name>
</gene>
<dbReference type="InterPro" id="IPR036419">
    <property type="entry name" value="Ribosomal_S3_C_sf"/>
</dbReference>
<evidence type="ECO:0000256" key="2">
    <source>
        <dbReference type="ARBA" id="ARBA00022980"/>
    </source>
</evidence>
<sequence length="352" mass="42932">MGQKTNPLLFRQIINSNYYSNWYTNKNNYINFLKHDYIIRKKLETFFYKAIFLSDILIETSNNFKIITFELYYYNFKHLLKKNKYYYKLFKYYINLFELNENHNFEDFDFEISIDEIPNSNISEKSPFKEFEDINFEKLEQTNLLNFTKNNTSIVSQVITKKVPKIESNYNSIQEYNFQKFKTNIFKEFQLNNINKNNSPYIITSFNNNNSLEKYKSYFFMFYYFYFLHIKLIITTFFKTYNILPLTFNIKLINTIFSNLTLIAKYMALQLPKKINIKRLINYIFDNVFEYYQNIQGFKILINGRINGEQMARNETRTDGRIPLHSLKYEIKYKNYYALTIFGILGFELWLF</sequence>
<dbReference type="InterPro" id="IPR009019">
    <property type="entry name" value="KH_sf_prok-type"/>
</dbReference>
<dbReference type="EMBL" id="AP019363">
    <property type="protein sequence ID" value="BBH43076.1"/>
    <property type="molecule type" value="Genomic_DNA"/>
</dbReference>
<dbReference type="PANTHER" id="PTHR11760">
    <property type="entry name" value="30S/40S RIBOSOMAL PROTEIN S3"/>
    <property type="match status" value="1"/>
</dbReference>
<evidence type="ECO:0000256" key="3">
    <source>
        <dbReference type="ARBA" id="ARBA00023274"/>
    </source>
</evidence>
<geneLocation type="plastid" evidence="6"/>
<keyword evidence="6" id="KW-0934">Plastid</keyword>
<dbReference type="Pfam" id="PF00189">
    <property type="entry name" value="Ribosomal_S3_C"/>
    <property type="match status" value="1"/>
</dbReference>